<dbReference type="Proteomes" id="UP000011744">
    <property type="component" value="Unassembled WGS sequence"/>
</dbReference>
<reference evidence="1 2" key="1">
    <citation type="journal article" date="2014" name="Genome Announc.">
        <title>Draft Genome Sequence of Magnetospirillum sp. Strain SO-1, a Freshwater Magnetotactic Bacterium Isolated from the Ol'khovka River, Russia.</title>
        <authorList>
            <person name="Grouzdev D.S."/>
            <person name="Dziuba M.V."/>
            <person name="Sukhacheva M.S."/>
            <person name="Mardanov A.V."/>
            <person name="Beletskiy A.V."/>
            <person name="Kuznetsov B.B."/>
            <person name="Skryabin K.G."/>
        </authorList>
    </citation>
    <scope>NUCLEOTIDE SEQUENCE [LARGE SCALE GENOMIC DNA]</scope>
    <source>
        <strain evidence="1 2">SO-1</strain>
    </source>
</reference>
<evidence type="ECO:0000313" key="2">
    <source>
        <dbReference type="Proteomes" id="UP000011744"/>
    </source>
</evidence>
<name>M3A7Q3_9PROT</name>
<dbReference type="RefSeq" id="WP_008619608.1">
    <property type="nucleotide sequence ID" value="NZ_AONQ01000051.1"/>
</dbReference>
<comment type="caution">
    <text evidence="1">The sequence shown here is derived from an EMBL/GenBank/DDBJ whole genome shotgun (WGS) entry which is preliminary data.</text>
</comment>
<dbReference type="EMBL" id="AONQ01000051">
    <property type="protein sequence ID" value="EME68823.1"/>
    <property type="molecule type" value="Genomic_DNA"/>
</dbReference>
<dbReference type="AlphaFoldDB" id="M3A7Q3"/>
<accession>M3A7Q3</accession>
<dbReference type="OrthoDB" id="7358357at2"/>
<proteinExistence type="predicted"/>
<keyword evidence="2" id="KW-1185">Reference proteome</keyword>
<protein>
    <recommendedName>
        <fullName evidence="3">NYN domain-containing protein</fullName>
    </recommendedName>
</protein>
<evidence type="ECO:0000313" key="1">
    <source>
        <dbReference type="EMBL" id="EME68823.1"/>
    </source>
</evidence>
<evidence type="ECO:0008006" key="3">
    <source>
        <dbReference type="Google" id="ProtNLM"/>
    </source>
</evidence>
<gene>
    <name evidence="1" type="ORF">H261_16453</name>
</gene>
<organism evidence="1 2">
    <name type="scientific">Paramagnetospirillum caucaseum</name>
    <dbReference type="NCBI Taxonomy" id="1244869"/>
    <lineage>
        <taxon>Bacteria</taxon>
        <taxon>Pseudomonadati</taxon>
        <taxon>Pseudomonadota</taxon>
        <taxon>Alphaproteobacteria</taxon>
        <taxon>Rhodospirillales</taxon>
        <taxon>Magnetospirillaceae</taxon>
        <taxon>Paramagnetospirillum</taxon>
    </lineage>
</organism>
<dbReference type="PATRIC" id="fig|1244869.3.peg.3300"/>
<sequence>MTADDAIVLIDCENLTGTRRLEALSRWAGAGRIELFGRQGAMAPWRAALARRGLAAATETPVPDDAPSQAADQAIASAVRNLAVRPIPGPVVIASNDKGFAADIAGLRAAGIAARQDFDLDEAGLLRLVVAEIARPDGWAAAGGVGDHLSRRFGLDIRGRLSALAERAGLALRHDRTGPWLSLNGTWEAGGV</sequence>